<keyword evidence="1" id="KW-0732">Signal</keyword>
<reference evidence="2" key="1">
    <citation type="journal article" date="2016" name="Insect Biochem. Mol. Biol.">
        <title>Multifaceted biological insights from a draft genome sequence of the tobacco hornworm moth, Manduca sexta.</title>
        <authorList>
            <person name="Kanost M.R."/>
            <person name="Arrese E.L."/>
            <person name="Cao X."/>
            <person name="Chen Y.R."/>
            <person name="Chellapilla S."/>
            <person name="Goldsmith M.R."/>
            <person name="Grosse-Wilde E."/>
            <person name="Heckel D.G."/>
            <person name="Herndon N."/>
            <person name="Jiang H."/>
            <person name="Papanicolaou A."/>
            <person name="Qu J."/>
            <person name="Soulages J.L."/>
            <person name="Vogel H."/>
            <person name="Walters J."/>
            <person name="Waterhouse R.M."/>
            <person name="Ahn S.J."/>
            <person name="Almeida F.C."/>
            <person name="An C."/>
            <person name="Aqrawi P."/>
            <person name="Bretschneider A."/>
            <person name="Bryant W.B."/>
            <person name="Bucks S."/>
            <person name="Chao H."/>
            <person name="Chevignon G."/>
            <person name="Christen J.M."/>
            <person name="Clarke D.F."/>
            <person name="Dittmer N.T."/>
            <person name="Ferguson L.C.F."/>
            <person name="Garavelou S."/>
            <person name="Gordon K.H.J."/>
            <person name="Gunaratna R.T."/>
            <person name="Han Y."/>
            <person name="Hauser F."/>
            <person name="He Y."/>
            <person name="Heidel-Fischer H."/>
            <person name="Hirsh A."/>
            <person name="Hu Y."/>
            <person name="Jiang H."/>
            <person name="Kalra D."/>
            <person name="Klinner C."/>
            <person name="Konig C."/>
            <person name="Kovar C."/>
            <person name="Kroll A.R."/>
            <person name="Kuwar S.S."/>
            <person name="Lee S.L."/>
            <person name="Lehman R."/>
            <person name="Li K."/>
            <person name="Li Z."/>
            <person name="Liang H."/>
            <person name="Lovelace S."/>
            <person name="Lu Z."/>
            <person name="Mansfield J.H."/>
            <person name="McCulloch K.J."/>
            <person name="Mathew T."/>
            <person name="Morton B."/>
            <person name="Muzny D.M."/>
            <person name="Neunemann D."/>
            <person name="Ongeri F."/>
            <person name="Pauchet Y."/>
            <person name="Pu L.L."/>
            <person name="Pyrousis I."/>
            <person name="Rao X.J."/>
            <person name="Redding A."/>
            <person name="Roesel C."/>
            <person name="Sanchez-Gracia A."/>
            <person name="Schaack S."/>
            <person name="Shukla A."/>
            <person name="Tetreau G."/>
            <person name="Wang Y."/>
            <person name="Xiong G.H."/>
            <person name="Traut W."/>
            <person name="Walsh T.K."/>
            <person name="Worley K.C."/>
            <person name="Wu D."/>
            <person name="Wu W."/>
            <person name="Wu Y.Q."/>
            <person name="Zhang X."/>
            <person name="Zou Z."/>
            <person name="Zucker H."/>
            <person name="Briscoe A.D."/>
            <person name="Burmester T."/>
            <person name="Clem R.J."/>
            <person name="Feyereisen R."/>
            <person name="Grimmelikhuijzen C.J.P."/>
            <person name="Hamodrakas S.J."/>
            <person name="Hansson B.S."/>
            <person name="Huguet E."/>
            <person name="Jermiin L.S."/>
            <person name="Lan Q."/>
            <person name="Lehman H.K."/>
            <person name="Lorenzen M."/>
            <person name="Merzendorfer H."/>
            <person name="Michalopoulos I."/>
            <person name="Morton D.B."/>
            <person name="Muthukrishnan S."/>
            <person name="Oakeshott J.G."/>
            <person name="Palmer W."/>
            <person name="Park Y."/>
            <person name="Passarelli A.L."/>
            <person name="Rozas J."/>
            <person name="Schwartz L.M."/>
            <person name="Smith W."/>
            <person name="Southgate A."/>
            <person name="Vilcinskas A."/>
            <person name="Vogt R."/>
            <person name="Wang P."/>
            <person name="Werren J."/>
            <person name="Yu X.Q."/>
            <person name="Zhou J.J."/>
            <person name="Brown S.J."/>
            <person name="Scherer S.E."/>
            <person name="Richards S."/>
            <person name="Blissard G.W."/>
        </authorList>
    </citation>
    <scope>NUCLEOTIDE SEQUENCE</scope>
</reference>
<proteinExistence type="predicted"/>
<dbReference type="AlphaFoldDB" id="A0A922CWP9"/>
<comment type="caution">
    <text evidence="2">The sequence shown here is derived from an EMBL/GenBank/DDBJ whole genome shotgun (WGS) entry which is preliminary data.</text>
</comment>
<reference evidence="2" key="2">
    <citation type="submission" date="2020-12" db="EMBL/GenBank/DDBJ databases">
        <authorList>
            <person name="Kanost M."/>
        </authorList>
    </citation>
    <scope>NUCLEOTIDE SEQUENCE</scope>
</reference>
<name>A0A922CWP9_MANSE</name>
<evidence type="ECO:0000256" key="1">
    <source>
        <dbReference type="SAM" id="SignalP"/>
    </source>
</evidence>
<gene>
    <name evidence="2" type="ORF">O3G_MSEX013204</name>
</gene>
<protein>
    <submittedName>
        <fullName evidence="2">Uncharacterized protein</fullName>
    </submittedName>
</protein>
<dbReference type="EMBL" id="JH668835">
    <property type="protein sequence ID" value="KAG6462350.1"/>
    <property type="molecule type" value="Genomic_DNA"/>
</dbReference>
<dbReference type="EMBL" id="JH668835">
    <property type="protein sequence ID" value="KAG6462351.1"/>
    <property type="molecule type" value="Genomic_DNA"/>
</dbReference>
<organism evidence="2 3">
    <name type="scientific">Manduca sexta</name>
    <name type="common">Tobacco hawkmoth</name>
    <name type="synonym">Tobacco hornworm</name>
    <dbReference type="NCBI Taxonomy" id="7130"/>
    <lineage>
        <taxon>Eukaryota</taxon>
        <taxon>Metazoa</taxon>
        <taxon>Ecdysozoa</taxon>
        <taxon>Arthropoda</taxon>
        <taxon>Hexapoda</taxon>
        <taxon>Insecta</taxon>
        <taxon>Pterygota</taxon>
        <taxon>Neoptera</taxon>
        <taxon>Endopterygota</taxon>
        <taxon>Lepidoptera</taxon>
        <taxon>Glossata</taxon>
        <taxon>Ditrysia</taxon>
        <taxon>Bombycoidea</taxon>
        <taxon>Sphingidae</taxon>
        <taxon>Sphinginae</taxon>
        <taxon>Sphingini</taxon>
        <taxon>Manduca</taxon>
    </lineage>
</organism>
<feature type="chain" id="PRO_5038276886" evidence="1">
    <location>
        <begin position="22"/>
        <end position="94"/>
    </location>
</feature>
<dbReference type="Proteomes" id="UP000791440">
    <property type="component" value="Unassembled WGS sequence"/>
</dbReference>
<keyword evidence="3" id="KW-1185">Reference proteome</keyword>
<feature type="signal peptide" evidence="1">
    <location>
        <begin position="1"/>
        <end position="21"/>
    </location>
</feature>
<evidence type="ECO:0000313" key="2">
    <source>
        <dbReference type="EMBL" id="KAG6462350.1"/>
    </source>
</evidence>
<sequence length="94" mass="10884">MLGAIVICVILLALEVEYSETRRHESNIAKTLYHLISSDESSSSSSSSSQDSEELRKGIDKYLKHISKIDEKFYKEKFSEFFKLLTNLKFLLYL</sequence>
<accession>A0A922CWP9</accession>
<evidence type="ECO:0000313" key="3">
    <source>
        <dbReference type="Proteomes" id="UP000791440"/>
    </source>
</evidence>